<feature type="domain" description="HAMP" evidence="4">
    <location>
        <begin position="185"/>
        <end position="239"/>
    </location>
</feature>
<dbReference type="InterPro" id="IPR003660">
    <property type="entry name" value="HAMP_dom"/>
</dbReference>
<evidence type="ECO:0000256" key="3">
    <source>
        <dbReference type="SAM" id="Phobius"/>
    </source>
</evidence>
<dbReference type="InterPro" id="IPR000160">
    <property type="entry name" value="GGDEF_dom"/>
</dbReference>
<feature type="domain" description="GGDEF" evidence="5">
    <location>
        <begin position="310"/>
        <end position="439"/>
    </location>
</feature>
<comment type="catalytic activity">
    <reaction evidence="2">
        <text>2 GTP = 3',3'-c-di-GMP + 2 diphosphate</text>
        <dbReference type="Rhea" id="RHEA:24898"/>
        <dbReference type="ChEBI" id="CHEBI:33019"/>
        <dbReference type="ChEBI" id="CHEBI:37565"/>
        <dbReference type="ChEBI" id="CHEBI:58805"/>
        <dbReference type="EC" id="2.7.7.65"/>
    </reaction>
</comment>
<keyword evidence="3" id="KW-0812">Transmembrane</keyword>
<dbReference type="Pfam" id="PF00990">
    <property type="entry name" value="GGDEF"/>
    <property type="match status" value="1"/>
</dbReference>
<dbReference type="CDD" id="cd01949">
    <property type="entry name" value="GGDEF"/>
    <property type="match status" value="1"/>
</dbReference>
<dbReference type="STRING" id="82633.GCA_000974605_00247"/>
<evidence type="ECO:0000259" key="4">
    <source>
        <dbReference type="PROSITE" id="PS50885"/>
    </source>
</evidence>
<dbReference type="Gene3D" id="3.30.70.270">
    <property type="match status" value="1"/>
</dbReference>
<gene>
    <name evidence="6" type="ORF">CYJ10_33355</name>
</gene>
<dbReference type="EC" id="2.7.7.65" evidence="1"/>
<dbReference type="GO" id="GO:0016020">
    <property type="term" value="C:membrane"/>
    <property type="evidence" value="ECO:0007669"/>
    <property type="project" value="InterPro"/>
</dbReference>
<protein>
    <recommendedName>
        <fullName evidence="1">diguanylate cyclase</fullName>
        <ecNumber evidence="1">2.7.7.65</ecNumber>
    </recommendedName>
</protein>
<evidence type="ECO:0000259" key="5">
    <source>
        <dbReference type="PROSITE" id="PS50887"/>
    </source>
</evidence>
<dbReference type="PANTHER" id="PTHR45138">
    <property type="entry name" value="REGULATORY COMPONENTS OF SENSORY TRANSDUCTION SYSTEM"/>
    <property type="match status" value="1"/>
</dbReference>
<evidence type="ECO:0000313" key="6">
    <source>
        <dbReference type="EMBL" id="PLP96226.1"/>
    </source>
</evidence>
<sequence length="444" mass="49168">MPLPPPVQSIRNRMIVLFIVVTTTTLGAFAVHRQWQLQQELAQRFERTRAEIMIGLGQSLAEPAWALNVGILRTRLEATLVHPEVSEACVFSPDGKEAYATAGRPAAPGSASCTAAGPHDVLSEVQIYPPANIDAARREQSIGTAVIRFSHEPMHKVLRAAMIQGITEVAAIDVVLVLLLTFGLRMVFRPLEHLQRALFQLASSHGDELDELARLGRTEFDSVIDGFNQVLRKLKLIIAERTEAELTVRAAIQRSHEAFAQIQATQAELVEKNLQLEALSKTDQLTGVFNRRHLDAVLISELERHRRDGSLFSIILIDVDRFKAINDNHGHQIGDRVLVELAERILEITRDADTVGRWGGEEFLIICPDTMPHAAVQFAERLRRTVSDRAFSVTGEMTASLGVASVQPGDTIHGMISRADQALYRGKNNGRDRVEYADEGLTTP</sequence>
<dbReference type="Proteomes" id="UP000234341">
    <property type="component" value="Unassembled WGS sequence"/>
</dbReference>
<keyword evidence="3" id="KW-1133">Transmembrane helix</keyword>
<dbReference type="GO" id="GO:0007165">
    <property type="term" value="P:signal transduction"/>
    <property type="evidence" value="ECO:0007669"/>
    <property type="project" value="InterPro"/>
</dbReference>
<dbReference type="InterPro" id="IPR043128">
    <property type="entry name" value="Rev_trsase/Diguanyl_cyclase"/>
</dbReference>
<accession>A0A2N5C203</accession>
<dbReference type="PROSITE" id="PS50887">
    <property type="entry name" value="GGDEF"/>
    <property type="match status" value="1"/>
</dbReference>
<dbReference type="PROSITE" id="PS50885">
    <property type="entry name" value="HAMP"/>
    <property type="match status" value="1"/>
</dbReference>
<dbReference type="EMBL" id="PJRP01000034">
    <property type="protein sequence ID" value="PLP96226.1"/>
    <property type="molecule type" value="Genomic_DNA"/>
</dbReference>
<dbReference type="FunFam" id="3.30.70.270:FF:000001">
    <property type="entry name" value="Diguanylate cyclase domain protein"/>
    <property type="match status" value="1"/>
</dbReference>
<comment type="caution">
    <text evidence="6">The sequence shown here is derived from an EMBL/GenBank/DDBJ whole genome shotgun (WGS) entry which is preliminary data.</text>
</comment>
<evidence type="ECO:0000313" key="7">
    <source>
        <dbReference type="Proteomes" id="UP000234341"/>
    </source>
</evidence>
<dbReference type="OrthoDB" id="9813903at2"/>
<dbReference type="PANTHER" id="PTHR45138:SF9">
    <property type="entry name" value="DIGUANYLATE CYCLASE DGCM-RELATED"/>
    <property type="match status" value="1"/>
</dbReference>
<dbReference type="InterPro" id="IPR029787">
    <property type="entry name" value="Nucleotide_cyclase"/>
</dbReference>
<reference evidence="6 7" key="1">
    <citation type="submission" date="2017-12" db="EMBL/GenBank/DDBJ databases">
        <title>Genome sequence of the active heterotrophic nitrifier-denitrifier, Cupriavidus pauculus UM1.</title>
        <authorList>
            <person name="Putonti C."/>
            <person name="Castignetti D."/>
        </authorList>
    </citation>
    <scope>NUCLEOTIDE SEQUENCE [LARGE SCALE GENOMIC DNA]</scope>
    <source>
        <strain evidence="6 7">UM1</strain>
    </source>
</reference>
<dbReference type="AlphaFoldDB" id="A0A2N5C203"/>
<dbReference type="GO" id="GO:0052621">
    <property type="term" value="F:diguanylate cyclase activity"/>
    <property type="evidence" value="ECO:0007669"/>
    <property type="project" value="UniProtKB-EC"/>
</dbReference>
<proteinExistence type="predicted"/>
<name>A0A2N5C203_9BURK</name>
<evidence type="ECO:0000256" key="2">
    <source>
        <dbReference type="ARBA" id="ARBA00034247"/>
    </source>
</evidence>
<keyword evidence="3" id="KW-0472">Membrane</keyword>
<dbReference type="InterPro" id="IPR050469">
    <property type="entry name" value="Diguanylate_Cyclase"/>
</dbReference>
<dbReference type="SMART" id="SM00267">
    <property type="entry name" value="GGDEF"/>
    <property type="match status" value="1"/>
</dbReference>
<dbReference type="RefSeq" id="WP_101685713.1">
    <property type="nucleotide sequence ID" value="NZ_PJRP01000034.1"/>
</dbReference>
<feature type="transmembrane region" description="Helical" evidence="3">
    <location>
        <begin position="169"/>
        <end position="188"/>
    </location>
</feature>
<dbReference type="SUPFAM" id="SSF55073">
    <property type="entry name" value="Nucleotide cyclase"/>
    <property type="match status" value="1"/>
</dbReference>
<dbReference type="NCBIfam" id="TIGR00254">
    <property type="entry name" value="GGDEF"/>
    <property type="match status" value="1"/>
</dbReference>
<evidence type="ECO:0000256" key="1">
    <source>
        <dbReference type="ARBA" id="ARBA00012528"/>
    </source>
</evidence>
<organism evidence="6 7">
    <name type="scientific">Cupriavidus pauculus</name>
    <dbReference type="NCBI Taxonomy" id="82633"/>
    <lineage>
        <taxon>Bacteria</taxon>
        <taxon>Pseudomonadati</taxon>
        <taxon>Pseudomonadota</taxon>
        <taxon>Betaproteobacteria</taxon>
        <taxon>Burkholderiales</taxon>
        <taxon>Burkholderiaceae</taxon>
        <taxon>Cupriavidus</taxon>
    </lineage>
</organism>